<keyword evidence="4 9" id="KW-0963">Cytoplasm</keyword>
<proteinExistence type="inferred from homology"/>
<dbReference type="FunFam" id="3.40.50.1370:FF:000008">
    <property type="entry name" value="Ornithine carbamoyltransferase"/>
    <property type="match status" value="1"/>
</dbReference>
<dbReference type="STRING" id="926571.NVIE_030110"/>
<comment type="similarity">
    <text evidence="2 9">Belongs to the aspartate/ornithine carbamoyltransferase superfamily. OTCase family.</text>
</comment>
<dbReference type="AlphaFoldDB" id="A0A060HP68"/>
<organism evidence="12 13">
    <name type="scientific">Nitrososphaera viennensis EN76</name>
    <dbReference type="NCBI Taxonomy" id="926571"/>
    <lineage>
        <taxon>Archaea</taxon>
        <taxon>Nitrososphaerota</taxon>
        <taxon>Nitrososphaeria</taxon>
        <taxon>Nitrososphaerales</taxon>
        <taxon>Nitrososphaeraceae</taxon>
        <taxon>Nitrososphaera</taxon>
    </lineage>
</organism>
<dbReference type="InterPro" id="IPR006130">
    <property type="entry name" value="Asp/Orn_carbamoylTrfase"/>
</dbReference>
<evidence type="ECO:0000256" key="8">
    <source>
        <dbReference type="ARBA" id="ARBA00048772"/>
    </source>
</evidence>
<dbReference type="InterPro" id="IPR006131">
    <property type="entry name" value="Asp_carbamoyltransf_Asp/Orn-bd"/>
</dbReference>
<evidence type="ECO:0000256" key="2">
    <source>
        <dbReference type="ARBA" id="ARBA00007805"/>
    </source>
</evidence>
<reference evidence="12 13" key="1">
    <citation type="journal article" date="2014" name="Int. J. Syst. Evol. Microbiol.">
        <title>Nitrososphaera viennensis gen. nov., sp. nov., an aerobic and mesophilic, ammonia-oxidizing archaeon from soil and a member of the archaeal phylum Thaumarchaeota.</title>
        <authorList>
            <person name="Stieglmeier M."/>
            <person name="Klingl A."/>
            <person name="Alves R.J."/>
            <person name="Rittmann S.K."/>
            <person name="Melcher M."/>
            <person name="Leisch N."/>
            <person name="Schleper C."/>
        </authorList>
    </citation>
    <scope>NUCLEOTIDE SEQUENCE [LARGE SCALE GENOMIC DNA]</scope>
    <source>
        <strain evidence="12">EN76</strain>
    </source>
</reference>
<dbReference type="PRINTS" id="PR00102">
    <property type="entry name" value="OTCASE"/>
</dbReference>
<dbReference type="InterPro" id="IPR024904">
    <property type="entry name" value="OTCase_ArgI"/>
</dbReference>
<evidence type="ECO:0000256" key="5">
    <source>
        <dbReference type="ARBA" id="ARBA00022571"/>
    </source>
</evidence>
<dbReference type="GeneID" id="74948245"/>
<dbReference type="InterPro" id="IPR036901">
    <property type="entry name" value="Asp/Orn_carbamoylTrfase_sf"/>
</dbReference>
<comment type="subcellular location">
    <subcellularLocation>
        <location evidence="1 9">Cytoplasm</location>
    </subcellularLocation>
</comment>
<dbReference type="Pfam" id="PF00185">
    <property type="entry name" value="OTCace"/>
    <property type="match status" value="1"/>
</dbReference>
<dbReference type="FunFam" id="3.40.50.1370:FF:000016">
    <property type="entry name" value="Ornithine carbamoyltransferase"/>
    <property type="match status" value="1"/>
</dbReference>
<dbReference type="GO" id="GO:0005737">
    <property type="term" value="C:cytoplasm"/>
    <property type="evidence" value="ECO:0007669"/>
    <property type="project" value="UniProtKB-SubCell"/>
</dbReference>
<dbReference type="GO" id="GO:0016597">
    <property type="term" value="F:amino acid binding"/>
    <property type="evidence" value="ECO:0007669"/>
    <property type="project" value="InterPro"/>
</dbReference>
<evidence type="ECO:0000313" key="13">
    <source>
        <dbReference type="Proteomes" id="UP000027093"/>
    </source>
</evidence>
<protein>
    <recommendedName>
        <fullName evidence="3 9">Ornithine carbamoyltransferase</fullName>
        <shortName evidence="9">OTCase</shortName>
        <ecNumber evidence="3 9">2.1.3.3</ecNumber>
    </recommendedName>
</protein>
<dbReference type="GO" id="GO:0019240">
    <property type="term" value="P:citrulline biosynthetic process"/>
    <property type="evidence" value="ECO:0007669"/>
    <property type="project" value="TreeGrafter"/>
</dbReference>
<dbReference type="PRINTS" id="PR00100">
    <property type="entry name" value="AOTCASE"/>
</dbReference>
<feature type="binding site" evidence="9">
    <location>
        <position position="171"/>
    </location>
    <ligand>
        <name>L-ornithine</name>
        <dbReference type="ChEBI" id="CHEBI:46911"/>
    </ligand>
</feature>
<evidence type="ECO:0000256" key="7">
    <source>
        <dbReference type="ARBA" id="ARBA00029440"/>
    </source>
</evidence>
<dbReference type="Pfam" id="PF02729">
    <property type="entry name" value="OTCace_N"/>
    <property type="match status" value="1"/>
</dbReference>
<feature type="binding site" evidence="9">
    <location>
        <position position="113"/>
    </location>
    <ligand>
        <name>carbamoyl phosphate</name>
        <dbReference type="ChEBI" id="CHEBI:58228"/>
    </ligand>
</feature>
<dbReference type="RefSeq" id="WP_075055879.1">
    <property type="nucleotide sequence ID" value="NZ_CP007536.1"/>
</dbReference>
<evidence type="ECO:0000259" key="11">
    <source>
        <dbReference type="Pfam" id="PF02729"/>
    </source>
</evidence>
<feature type="domain" description="Aspartate/ornithine carbamoyltransferase carbamoyl-P binding" evidence="11">
    <location>
        <begin position="13"/>
        <end position="153"/>
    </location>
</feature>
<dbReference type="InterPro" id="IPR002292">
    <property type="entry name" value="Orn/put_carbamltrans"/>
</dbReference>
<evidence type="ECO:0000259" key="10">
    <source>
        <dbReference type="Pfam" id="PF00185"/>
    </source>
</evidence>
<dbReference type="EMBL" id="CP007536">
    <property type="protein sequence ID" value="AIC17288.1"/>
    <property type="molecule type" value="Genomic_DNA"/>
</dbReference>
<gene>
    <name evidence="12" type="primary">argF</name>
    <name evidence="12" type="ORF">NVIE_030110</name>
</gene>
<sequence length="320" mass="34406">MKTLKTSSSSSKRDLLSMQDLSAADIQAILKLAAKLKKEQKAGKARPLLRGKTLGMIFQKPSTRTRVSFEVGMSQLGGSAIYLGSTDIQLARGETIEDTAKTLSRYVDCLMARVYDHADVQKLAASASIPVINGLSDAFHPCQILADLLTIREHKKKLEGLRMAWLGDGDNVCNDLLLAAAKTGISMAAACPAGYEPLEGVVKTAKAEGKKTGAEITVTADPATAAKDADIVVTDTFISIGKEGERATRESVFLPKYQVNAGMMRLAKKDAIFMHCLPAKRGQEVTADVIDGPQSVVWDEAENRLHAQKAVLCMLMKKAA</sequence>
<evidence type="ECO:0000256" key="3">
    <source>
        <dbReference type="ARBA" id="ARBA00013007"/>
    </source>
</evidence>
<name>A0A060HP68_9ARCH</name>
<keyword evidence="5" id="KW-0055">Arginine biosynthesis</keyword>
<keyword evidence="5" id="KW-0028">Amino-acid biosynthesis</keyword>
<dbReference type="Gene3D" id="3.40.50.1370">
    <property type="entry name" value="Aspartate/ornithine carbamoyltransferase"/>
    <property type="match status" value="2"/>
</dbReference>
<feature type="binding site" evidence="9">
    <location>
        <begin position="140"/>
        <end position="143"/>
    </location>
    <ligand>
        <name>carbamoyl phosphate</name>
        <dbReference type="ChEBI" id="CHEBI:58228"/>
    </ligand>
</feature>
<keyword evidence="6 9" id="KW-0808">Transferase</keyword>
<feature type="binding site" evidence="9">
    <location>
        <position position="89"/>
    </location>
    <ligand>
        <name>carbamoyl phosphate</name>
        <dbReference type="ChEBI" id="CHEBI:58228"/>
    </ligand>
</feature>
<feature type="binding site" evidence="9">
    <location>
        <begin position="239"/>
        <end position="240"/>
    </location>
    <ligand>
        <name>L-ornithine</name>
        <dbReference type="ChEBI" id="CHEBI:46911"/>
    </ligand>
</feature>
<dbReference type="PANTHER" id="PTHR45753:SF3">
    <property type="entry name" value="ORNITHINE TRANSCARBAMYLASE, MITOCHONDRIAL"/>
    <property type="match status" value="1"/>
</dbReference>
<comment type="pathway">
    <text evidence="7">Amino-acid biosynthesis.</text>
</comment>
<dbReference type="EC" id="2.1.3.3" evidence="3 9"/>
<dbReference type="NCBIfam" id="NF001986">
    <property type="entry name" value="PRK00779.1"/>
    <property type="match status" value="1"/>
</dbReference>
<dbReference type="HAMAP" id="MF_01109">
    <property type="entry name" value="OTCase"/>
    <property type="match status" value="1"/>
</dbReference>
<dbReference type="SUPFAM" id="SSF53671">
    <property type="entry name" value="Aspartate/ornithine carbamoyltransferase"/>
    <property type="match status" value="1"/>
</dbReference>
<dbReference type="PROSITE" id="PS00097">
    <property type="entry name" value="CARBAMOYLTRANSFERASE"/>
    <property type="match status" value="1"/>
</dbReference>
<evidence type="ECO:0000256" key="6">
    <source>
        <dbReference type="ARBA" id="ARBA00022679"/>
    </source>
</evidence>
<dbReference type="HOGENOM" id="CLU_043846_3_2_2"/>
<feature type="binding site" evidence="9">
    <location>
        <begin position="62"/>
        <end position="65"/>
    </location>
    <ligand>
        <name>carbamoyl phosphate</name>
        <dbReference type="ChEBI" id="CHEBI:58228"/>
    </ligand>
</feature>
<evidence type="ECO:0000256" key="1">
    <source>
        <dbReference type="ARBA" id="ARBA00004496"/>
    </source>
</evidence>
<dbReference type="InterPro" id="IPR006132">
    <property type="entry name" value="Asp/Orn_carbamoyltranf_P-bd"/>
</dbReference>
<accession>A0A060HP68</accession>
<dbReference type="OrthoDB" id="4696at2157"/>
<dbReference type="KEGG" id="nvn:NVIE_030110"/>
<comment type="catalytic activity">
    <reaction evidence="8 9">
        <text>carbamoyl phosphate + L-ornithine = L-citrulline + phosphate + H(+)</text>
        <dbReference type="Rhea" id="RHEA:19513"/>
        <dbReference type="ChEBI" id="CHEBI:15378"/>
        <dbReference type="ChEBI" id="CHEBI:43474"/>
        <dbReference type="ChEBI" id="CHEBI:46911"/>
        <dbReference type="ChEBI" id="CHEBI:57743"/>
        <dbReference type="ChEBI" id="CHEBI:58228"/>
        <dbReference type="EC" id="2.1.3.3"/>
    </reaction>
</comment>
<feature type="binding site" evidence="9">
    <location>
        <begin position="276"/>
        <end position="277"/>
    </location>
    <ligand>
        <name>carbamoyl phosphate</name>
        <dbReference type="ChEBI" id="CHEBI:58228"/>
    </ligand>
</feature>
<dbReference type="GO" id="GO:0042450">
    <property type="term" value="P:L-arginine biosynthetic process via ornithine"/>
    <property type="evidence" value="ECO:0007669"/>
    <property type="project" value="UniProtKB-UniRule"/>
</dbReference>
<evidence type="ECO:0000256" key="9">
    <source>
        <dbReference type="HAMAP-Rule" id="MF_01109"/>
    </source>
</evidence>
<dbReference type="Proteomes" id="UP000027093">
    <property type="component" value="Chromosome"/>
</dbReference>
<dbReference type="GO" id="GO:0004585">
    <property type="term" value="F:ornithine carbamoyltransferase activity"/>
    <property type="evidence" value="ECO:0007669"/>
    <property type="project" value="UniProtKB-UniRule"/>
</dbReference>
<evidence type="ECO:0000256" key="4">
    <source>
        <dbReference type="ARBA" id="ARBA00022490"/>
    </source>
</evidence>
<evidence type="ECO:0000313" key="12">
    <source>
        <dbReference type="EMBL" id="AIC17288.1"/>
    </source>
</evidence>
<dbReference type="NCBIfam" id="TIGR00658">
    <property type="entry name" value="orni_carb_tr"/>
    <property type="match status" value="1"/>
</dbReference>
<keyword evidence="13" id="KW-1185">Reference proteome</keyword>
<feature type="domain" description="Aspartate/ornithine carbamoyltransferase Asp/Orn-binding" evidence="10">
    <location>
        <begin position="159"/>
        <end position="314"/>
    </location>
</feature>
<feature type="binding site" evidence="9">
    <location>
        <position position="304"/>
    </location>
    <ligand>
        <name>carbamoyl phosphate</name>
        <dbReference type="ChEBI" id="CHEBI:58228"/>
    </ligand>
</feature>
<feature type="binding site" evidence="9">
    <location>
        <position position="235"/>
    </location>
    <ligand>
        <name>L-ornithine</name>
        <dbReference type="ChEBI" id="CHEBI:46911"/>
    </ligand>
</feature>
<dbReference type="PANTHER" id="PTHR45753">
    <property type="entry name" value="ORNITHINE CARBAMOYLTRANSFERASE, MITOCHONDRIAL"/>
    <property type="match status" value="1"/>
</dbReference>